<sequence>MDLFMEILLLIKRKKMAELEEAYAKKQALTRAGEKGLQAHNKLRAHLGEHAPDYLRFRHDWTATNPELAFEDISEFFSSVSTYTSNSPFLFTGLLSNCRFRHANLIGLDPANPFVGIPAAKILAMIYTNLQIYSVKVAAATSQGCLQWPLHGFGLVAVHDSTDSKRNLIFNMQERDDCQTLTKEWDPYLVLTDPTCAVVMNEQSDPPVTIEAELKVKGTVESEDKYFIFAAGPLPPRSGSFELTGKHGKLEVTLGEIVSSVEATIFIRVADGTWPVGFHGQFAARTASITDKKVILVEFGGDGVPVRGDGIVEHFHHVVSVEASGELIVTFKAWKGNEEARRGEVVFKAKKSGRSFGTLRIGSCSLEVLVAWFCIRPMHV</sequence>
<feature type="domain" description="DUF6598" evidence="1">
    <location>
        <begin position="130"/>
        <end position="370"/>
    </location>
</feature>
<reference evidence="3" key="1">
    <citation type="journal article" date="2019" name="Nat. Commun.">
        <title>The genome of broomcorn millet.</title>
        <authorList>
            <person name="Zou C."/>
            <person name="Miki D."/>
            <person name="Li D."/>
            <person name="Tang Q."/>
            <person name="Xiao L."/>
            <person name="Rajput S."/>
            <person name="Deng P."/>
            <person name="Jia W."/>
            <person name="Huang R."/>
            <person name="Zhang M."/>
            <person name="Sun Y."/>
            <person name="Hu J."/>
            <person name="Fu X."/>
            <person name="Schnable P.S."/>
            <person name="Li F."/>
            <person name="Zhang H."/>
            <person name="Feng B."/>
            <person name="Zhu X."/>
            <person name="Liu R."/>
            <person name="Schnable J.C."/>
            <person name="Zhu J.-K."/>
            <person name="Zhang H."/>
        </authorList>
    </citation>
    <scope>NUCLEOTIDE SEQUENCE [LARGE SCALE GENOMIC DNA]</scope>
</reference>
<dbReference type="PANTHER" id="PTHR33065:SF177">
    <property type="entry name" value="OS08G0141000 PROTEIN"/>
    <property type="match status" value="1"/>
</dbReference>
<protein>
    <recommendedName>
        <fullName evidence="1">DUF6598 domain-containing protein</fullName>
    </recommendedName>
</protein>
<dbReference type="AlphaFoldDB" id="A0A3L6QNL0"/>
<accession>A0A3L6QNL0</accession>
<gene>
    <name evidence="2" type="ORF">C2845_PM04G33240</name>
</gene>
<organism evidence="2 3">
    <name type="scientific">Panicum miliaceum</name>
    <name type="common">Proso millet</name>
    <name type="synonym">Broomcorn millet</name>
    <dbReference type="NCBI Taxonomy" id="4540"/>
    <lineage>
        <taxon>Eukaryota</taxon>
        <taxon>Viridiplantae</taxon>
        <taxon>Streptophyta</taxon>
        <taxon>Embryophyta</taxon>
        <taxon>Tracheophyta</taxon>
        <taxon>Spermatophyta</taxon>
        <taxon>Magnoliopsida</taxon>
        <taxon>Liliopsida</taxon>
        <taxon>Poales</taxon>
        <taxon>Poaceae</taxon>
        <taxon>PACMAD clade</taxon>
        <taxon>Panicoideae</taxon>
        <taxon>Panicodae</taxon>
        <taxon>Paniceae</taxon>
        <taxon>Panicinae</taxon>
        <taxon>Panicum</taxon>
        <taxon>Panicum sect. Panicum</taxon>
    </lineage>
</organism>
<dbReference type="Pfam" id="PF20241">
    <property type="entry name" value="DUF6598"/>
    <property type="match status" value="1"/>
</dbReference>
<name>A0A3L6QNL0_PANMI</name>
<evidence type="ECO:0000259" key="1">
    <source>
        <dbReference type="Pfam" id="PF20241"/>
    </source>
</evidence>
<evidence type="ECO:0000313" key="3">
    <source>
        <dbReference type="Proteomes" id="UP000275267"/>
    </source>
</evidence>
<dbReference type="PANTHER" id="PTHR33065">
    <property type="entry name" value="OS07G0486400 PROTEIN"/>
    <property type="match status" value="1"/>
</dbReference>
<dbReference type="Proteomes" id="UP000275267">
    <property type="component" value="Unassembled WGS sequence"/>
</dbReference>
<dbReference type="EMBL" id="PQIB02000011">
    <property type="protein sequence ID" value="RLM85400.1"/>
    <property type="molecule type" value="Genomic_DNA"/>
</dbReference>
<dbReference type="InterPro" id="IPR046533">
    <property type="entry name" value="DUF6598"/>
</dbReference>
<keyword evidence="3" id="KW-1185">Reference proteome</keyword>
<dbReference type="OrthoDB" id="662126at2759"/>
<comment type="caution">
    <text evidence="2">The sequence shown here is derived from an EMBL/GenBank/DDBJ whole genome shotgun (WGS) entry which is preliminary data.</text>
</comment>
<proteinExistence type="predicted"/>
<evidence type="ECO:0000313" key="2">
    <source>
        <dbReference type="EMBL" id="RLM85400.1"/>
    </source>
</evidence>